<reference evidence="2" key="1">
    <citation type="journal article" date="2020" name="Stud. Mycol.">
        <title>101 Dothideomycetes genomes: a test case for predicting lifestyles and emergence of pathogens.</title>
        <authorList>
            <person name="Haridas S."/>
            <person name="Albert R."/>
            <person name="Binder M."/>
            <person name="Bloem J."/>
            <person name="Labutti K."/>
            <person name="Salamov A."/>
            <person name="Andreopoulos B."/>
            <person name="Baker S."/>
            <person name="Barry K."/>
            <person name="Bills G."/>
            <person name="Bluhm B."/>
            <person name="Cannon C."/>
            <person name="Castanera R."/>
            <person name="Culley D."/>
            <person name="Daum C."/>
            <person name="Ezra D."/>
            <person name="Gonzalez J."/>
            <person name="Henrissat B."/>
            <person name="Kuo A."/>
            <person name="Liang C."/>
            <person name="Lipzen A."/>
            <person name="Lutzoni F."/>
            <person name="Magnuson J."/>
            <person name="Mondo S."/>
            <person name="Nolan M."/>
            <person name="Ohm R."/>
            <person name="Pangilinan J."/>
            <person name="Park H.-J."/>
            <person name="Ramirez L."/>
            <person name="Alfaro M."/>
            <person name="Sun H."/>
            <person name="Tritt A."/>
            <person name="Yoshinaga Y."/>
            <person name="Zwiers L.-H."/>
            <person name="Turgeon B."/>
            <person name="Goodwin S."/>
            <person name="Spatafora J."/>
            <person name="Crous P."/>
            <person name="Grigoriev I."/>
        </authorList>
    </citation>
    <scope>NUCLEOTIDE SEQUENCE</scope>
    <source>
        <strain evidence="2">CBS 473.64</strain>
    </source>
</reference>
<accession>A0A6A6RUG2</accession>
<protein>
    <submittedName>
        <fullName evidence="2">Uncharacterized protein</fullName>
    </submittedName>
</protein>
<feature type="compositionally biased region" description="Gly residues" evidence="1">
    <location>
        <begin position="76"/>
        <end position="91"/>
    </location>
</feature>
<feature type="region of interest" description="Disordered" evidence="1">
    <location>
        <begin position="21"/>
        <end position="95"/>
    </location>
</feature>
<organism evidence="2 3">
    <name type="scientific">Massarina eburnea CBS 473.64</name>
    <dbReference type="NCBI Taxonomy" id="1395130"/>
    <lineage>
        <taxon>Eukaryota</taxon>
        <taxon>Fungi</taxon>
        <taxon>Dikarya</taxon>
        <taxon>Ascomycota</taxon>
        <taxon>Pezizomycotina</taxon>
        <taxon>Dothideomycetes</taxon>
        <taxon>Pleosporomycetidae</taxon>
        <taxon>Pleosporales</taxon>
        <taxon>Massarineae</taxon>
        <taxon>Massarinaceae</taxon>
        <taxon>Massarina</taxon>
    </lineage>
</organism>
<keyword evidence="3" id="KW-1185">Reference proteome</keyword>
<name>A0A6A6RUG2_9PLEO</name>
<dbReference type="EMBL" id="MU006790">
    <property type="protein sequence ID" value="KAF2638351.1"/>
    <property type="molecule type" value="Genomic_DNA"/>
</dbReference>
<sequence>MALCRAFEAGTLGRTTGLRALRLGANSPTPGLAAMMPSEHRRGDDRVTGRLANEGGQSLAPAPDPPDAGAGSAGSAAGGGGGGGGGSGGGNIWTASTASTLQARCEHPVPASRPAVDRLPVQDLCPTLDAGRPGRLEDPFWMEWPAR</sequence>
<evidence type="ECO:0000313" key="2">
    <source>
        <dbReference type="EMBL" id="KAF2638351.1"/>
    </source>
</evidence>
<gene>
    <name evidence="2" type="ORF">P280DRAFT_482230</name>
</gene>
<evidence type="ECO:0000313" key="3">
    <source>
        <dbReference type="Proteomes" id="UP000799753"/>
    </source>
</evidence>
<evidence type="ECO:0000256" key="1">
    <source>
        <dbReference type="SAM" id="MobiDB-lite"/>
    </source>
</evidence>
<proteinExistence type="predicted"/>
<dbReference type="Proteomes" id="UP000799753">
    <property type="component" value="Unassembled WGS sequence"/>
</dbReference>
<feature type="compositionally biased region" description="Basic and acidic residues" evidence="1">
    <location>
        <begin position="38"/>
        <end position="48"/>
    </location>
</feature>
<dbReference type="AlphaFoldDB" id="A0A6A6RUG2"/>